<keyword evidence="3" id="KW-1185">Reference proteome</keyword>
<name>A0A811UD82_CERCA</name>
<sequence>MDVRRGYERSTESDTPTIKRRYEAIYRLTNLFVLQSLVVVKQLLARRTSICRLQRLAQPKRKSVLKTALMVLTIMTIKLPKRRSRQEGRRTNQQHSLSLYIN</sequence>
<feature type="region of interest" description="Disordered" evidence="1">
    <location>
        <begin position="81"/>
        <end position="102"/>
    </location>
</feature>
<evidence type="ECO:0000256" key="1">
    <source>
        <dbReference type="SAM" id="MobiDB-lite"/>
    </source>
</evidence>
<organism evidence="2 3">
    <name type="scientific">Ceratitis capitata</name>
    <name type="common">Mediterranean fruit fly</name>
    <name type="synonym">Tephritis capitata</name>
    <dbReference type="NCBI Taxonomy" id="7213"/>
    <lineage>
        <taxon>Eukaryota</taxon>
        <taxon>Metazoa</taxon>
        <taxon>Ecdysozoa</taxon>
        <taxon>Arthropoda</taxon>
        <taxon>Hexapoda</taxon>
        <taxon>Insecta</taxon>
        <taxon>Pterygota</taxon>
        <taxon>Neoptera</taxon>
        <taxon>Endopterygota</taxon>
        <taxon>Diptera</taxon>
        <taxon>Brachycera</taxon>
        <taxon>Muscomorpha</taxon>
        <taxon>Tephritoidea</taxon>
        <taxon>Tephritidae</taxon>
        <taxon>Ceratitis</taxon>
        <taxon>Ceratitis</taxon>
    </lineage>
</organism>
<evidence type="ECO:0000313" key="3">
    <source>
        <dbReference type="Proteomes" id="UP000606786"/>
    </source>
</evidence>
<proteinExistence type="predicted"/>
<dbReference type="Proteomes" id="UP000606786">
    <property type="component" value="Unassembled WGS sequence"/>
</dbReference>
<gene>
    <name evidence="2" type="ORF">CCAP1982_LOCUS4588</name>
</gene>
<feature type="compositionally biased region" description="Polar residues" evidence="1">
    <location>
        <begin position="91"/>
        <end position="102"/>
    </location>
</feature>
<reference evidence="2" key="1">
    <citation type="submission" date="2020-11" db="EMBL/GenBank/DDBJ databases">
        <authorList>
            <person name="Whitehead M."/>
        </authorList>
    </citation>
    <scope>NUCLEOTIDE SEQUENCE</scope>
    <source>
        <strain evidence="2">EGII</strain>
    </source>
</reference>
<comment type="caution">
    <text evidence="2">The sequence shown here is derived from an EMBL/GenBank/DDBJ whole genome shotgun (WGS) entry which is preliminary data.</text>
</comment>
<dbReference type="EMBL" id="CAJHJT010000001">
    <property type="protein sequence ID" value="CAD6995887.1"/>
    <property type="molecule type" value="Genomic_DNA"/>
</dbReference>
<dbReference type="AlphaFoldDB" id="A0A811UD82"/>
<evidence type="ECO:0000313" key="2">
    <source>
        <dbReference type="EMBL" id="CAD6995887.1"/>
    </source>
</evidence>
<protein>
    <submittedName>
        <fullName evidence="2">(Mediterranean fruit fly) hypothetical protein</fullName>
    </submittedName>
</protein>
<accession>A0A811UD82</accession>